<keyword evidence="2 6" id="KW-0698">rRNA processing</keyword>
<keyword evidence="5 6" id="KW-0949">S-adenosyl-L-methionine</keyword>
<dbReference type="RefSeq" id="WP_058501842.1">
    <property type="nucleotide sequence ID" value="NZ_CAAAJA010000027.1"/>
</dbReference>
<feature type="binding site" evidence="6">
    <location>
        <position position="227"/>
    </location>
    <ligand>
        <name>S-adenosyl-L-methionine</name>
        <dbReference type="ChEBI" id="CHEBI:59789"/>
    </ligand>
</feature>
<feature type="domain" description="RNA 2-O ribose methyltransferase substrate binding" evidence="7">
    <location>
        <begin position="5"/>
        <end position="81"/>
    </location>
</feature>
<reference evidence="8 9" key="1">
    <citation type="submission" date="2015-11" db="EMBL/GenBank/DDBJ databases">
        <title>Genomic analysis of 38 Legionella species identifies large and diverse effector repertoires.</title>
        <authorList>
            <person name="Burstein D."/>
            <person name="Amaro F."/>
            <person name="Zusman T."/>
            <person name="Lifshitz Z."/>
            <person name="Cohen O."/>
            <person name="Gilbert J.A."/>
            <person name="Pupko T."/>
            <person name="Shuman H.A."/>
            <person name="Segal G."/>
        </authorList>
    </citation>
    <scope>NUCLEOTIDE SEQUENCE [LARGE SCALE GENOMIC DNA]</scope>
    <source>
        <strain evidence="8 9">Bercovier 4</strain>
    </source>
</reference>
<comment type="subcellular location">
    <subcellularLocation>
        <location evidence="6">Cytoplasm</location>
    </subcellularLocation>
</comment>
<evidence type="ECO:0000313" key="9">
    <source>
        <dbReference type="Proteomes" id="UP000054761"/>
    </source>
</evidence>
<protein>
    <recommendedName>
        <fullName evidence="6">23S rRNA (guanosine-2'-O-)-methyltransferase RlmB</fullName>
        <ecNumber evidence="6">2.1.1.185</ecNumber>
    </recommendedName>
    <alternativeName>
        <fullName evidence="6">23S rRNA (guanosine2251 2'-O)-methyltransferase</fullName>
    </alternativeName>
    <alternativeName>
        <fullName evidence="6">23S rRNA Gm2251 2'-O-methyltransferase</fullName>
    </alternativeName>
</protein>
<dbReference type="PATRIC" id="fig|454.4.peg.1620"/>
<evidence type="ECO:0000256" key="5">
    <source>
        <dbReference type="ARBA" id="ARBA00022691"/>
    </source>
</evidence>
<feature type="binding site" evidence="6">
    <location>
        <position position="218"/>
    </location>
    <ligand>
        <name>S-adenosyl-L-methionine</name>
        <dbReference type="ChEBI" id="CHEBI:59789"/>
    </ligand>
</feature>
<sequence>MTEQYVYGLHAVSALLKNERRNIKQLFVNKGRSDERIHQILDLALSKHIPVIRLDAKQIQQQFSSFPHQGIIASVTPLPAFSEHDLLSLLKKAGEPALILILDGITDPHNLGACLRTADAAGVDFVLIPKDKNVGLTAVVSKVACGAAENMPVVRVTNLVRAMEMLKEQGIWIYGAAGEAQQSLYDMDCLSPMAVVMGAEGKGLRRLTREHCDGLFSLPMLGSVESLNVSVATGVSLYEIIRQRQKG</sequence>
<dbReference type="STRING" id="454.Lisr_1489"/>
<comment type="function">
    <text evidence="6">Specifically methylates the ribose of guanosine 2251 in 23S rRNA.</text>
</comment>
<accession>A0A0W0VQN5</accession>
<dbReference type="PANTHER" id="PTHR46429:SF1">
    <property type="entry name" value="23S RRNA (GUANOSINE-2'-O-)-METHYLTRANSFERASE RLMB"/>
    <property type="match status" value="1"/>
</dbReference>
<dbReference type="EMBL" id="LNYH01000086">
    <property type="protein sequence ID" value="KTD22468.1"/>
    <property type="molecule type" value="Genomic_DNA"/>
</dbReference>
<keyword evidence="9" id="KW-1185">Reference proteome</keyword>
<dbReference type="Pfam" id="PF08032">
    <property type="entry name" value="SpoU_sub_bind"/>
    <property type="match status" value="1"/>
</dbReference>
<evidence type="ECO:0000313" key="8">
    <source>
        <dbReference type="EMBL" id="KTD22468.1"/>
    </source>
</evidence>
<dbReference type="GO" id="GO:0070039">
    <property type="term" value="F:rRNA (guanosine-2'-O-)-methyltransferase activity"/>
    <property type="evidence" value="ECO:0007669"/>
    <property type="project" value="UniProtKB-UniRule"/>
</dbReference>
<dbReference type="Proteomes" id="UP000054761">
    <property type="component" value="Unassembled WGS sequence"/>
</dbReference>
<dbReference type="Pfam" id="PF00588">
    <property type="entry name" value="SpoU_methylase"/>
    <property type="match status" value="1"/>
</dbReference>
<gene>
    <name evidence="6" type="primary">rlmB</name>
    <name evidence="8" type="ORF">Lisr_1489</name>
</gene>
<dbReference type="EC" id="2.1.1.185" evidence="6"/>
<comment type="caution">
    <text evidence="8">The sequence shown here is derived from an EMBL/GenBank/DDBJ whole genome shotgun (WGS) entry which is preliminary data.</text>
</comment>
<dbReference type="InterPro" id="IPR001537">
    <property type="entry name" value="SpoU_MeTrfase"/>
</dbReference>
<dbReference type="SUPFAM" id="SSF55315">
    <property type="entry name" value="L30e-like"/>
    <property type="match status" value="1"/>
</dbReference>
<dbReference type="CDD" id="cd18103">
    <property type="entry name" value="SpoU-like_RlmB"/>
    <property type="match status" value="1"/>
</dbReference>
<dbReference type="FunFam" id="3.40.1280.10:FF:000008">
    <property type="entry name" value="Group 3 RNA methyltransferase TrmH"/>
    <property type="match status" value="1"/>
</dbReference>
<dbReference type="OrthoDB" id="9785673at2"/>
<evidence type="ECO:0000256" key="4">
    <source>
        <dbReference type="ARBA" id="ARBA00022679"/>
    </source>
</evidence>
<keyword evidence="1 6" id="KW-0963">Cytoplasm</keyword>
<dbReference type="Gene3D" id="3.40.1280.10">
    <property type="match status" value="1"/>
</dbReference>
<dbReference type="InterPro" id="IPR004441">
    <property type="entry name" value="rRNA_MeTrfase_TrmH"/>
</dbReference>
<dbReference type="InterPro" id="IPR024915">
    <property type="entry name" value="23S_rRNA_MeTrfase_RlmB"/>
</dbReference>
<comment type="catalytic activity">
    <reaction evidence="6">
        <text>guanosine(2251) in 23S rRNA + S-adenosyl-L-methionine = 2'-O-methylguanosine(2251) in 23S rRNA + S-adenosyl-L-homocysteine + H(+)</text>
        <dbReference type="Rhea" id="RHEA:24140"/>
        <dbReference type="Rhea" id="RHEA-COMP:10239"/>
        <dbReference type="Rhea" id="RHEA-COMP:10241"/>
        <dbReference type="ChEBI" id="CHEBI:15378"/>
        <dbReference type="ChEBI" id="CHEBI:57856"/>
        <dbReference type="ChEBI" id="CHEBI:59789"/>
        <dbReference type="ChEBI" id="CHEBI:74269"/>
        <dbReference type="ChEBI" id="CHEBI:74445"/>
        <dbReference type="EC" id="2.1.1.185"/>
    </reaction>
</comment>
<evidence type="ECO:0000256" key="3">
    <source>
        <dbReference type="ARBA" id="ARBA00022603"/>
    </source>
</evidence>
<keyword evidence="4 6" id="KW-0808">Transferase</keyword>
<feature type="binding site" evidence="6">
    <location>
        <position position="198"/>
    </location>
    <ligand>
        <name>S-adenosyl-L-methionine</name>
        <dbReference type="ChEBI" id="CHEBI:59789"/>
    </ligand>
</feature>
<evidence type="ECO:0000256" key="1">
    <source>
        <dbReference type="ARBA" id="ARBA00022490"/>
    </source>
</evidence>
<name>A0A0W0VQN5_9GAMM</name>
<keyword evidence="3 6" id="KW-0489">Methyltransferase</keyword>
<evidence type="ECO:0000256" key="2">
    <source>
        <dbReference type="ARBA" id="ARBA00022552"/>
    </source>
</evidence>
<dbReference type="InterPro" id="IPR029064">
    <property type="entry name" value="Ribosomal_eL30-like_sf"/>
</dbReference>
<dbReference type="HAMAP" id="MF_01887">
    <property type="entry name" value="23SrRNA_methyltr_B"/>
    <property type="match status" value="1"/>
</dbReference>
<comment type="similarity">
    <text evidence="6">Belongs to the class IV-like SAM-binding methyltransferase superfamily. RNA methyltransferase TrmH family. RlmB subfamily.</text>
</comment>
<dbReference type="GO" id="GO:0005829">
    <property type="term" value="C:cytosol"/>
    <property type="evidence" value="ECO:0007669"/>
    <property type="project" value="TreeGrafter"/>
</dbReference>
<dbReference type="InterPro" id="IPR013123">
    <property type="entry name" value="SpoU_subst-bd"/>
</dbReference>
<dbReference type="GO" id="GO:0003723">
    <property type="term" value="F:RNA binding"/>
    <property type="evidence" value="ECO:0007669"/>
    <property type="project" value="InterPro"/>
</dbReference>
<dbReference type="SUPFAM" id="SSF75217">
    <property type="entry name" value="alpha/beta knot"/>
    <property type="match status" value="1"/>
</dbReference>
<dbReference type="InterPro" id="IPR029026">
    <property type="entry name" value="tRNA_m1G_MTases_N"/>
</dbReference>
<organism evidence="8 9">
    <name type="scientific">Legionella israelensis</name>
    <dbReference type="NCBI Taxonomy" id="454"/>
    <lineage>
        <taxon>Bacteria</taxon>
        <taxon>Pseudomonadati</taxon>
        <taxon>Pseudomonadota</taxon>
        <taxon>Gammaproteobacteria</taxon>
        <taxon>Legionellales</taxon>
        <taxon>Legionellaceae</taxon>
        <taxon>Legionella</taxon>
    </lineage>
</organism>
<dbReference type="PANTHER" id="PTHR46429">
    <property type="entry name" value="23S RRNA (GUANOSINE-2'-O-)-METHYLTRANSFERASE RLMB"/>
    <property type="match status" value="1"/>
</dbReference>
<dbReference type="AlphaFoldDB" id="A0A0W0VQN5"/>
<dbReference type="Gene3D" id="3.30.1330.30">
    <property type="match status" value="1"/>
</dbReference>
<dbReference type="SMART" id="SM00967">
    <property type="entry name" value="SpoU_sub_bind"/>
    <property type="match status" value="1"/>
</dbReference>
<dbReference type="NCBIfam" id="TIGR00186">
    <property type="entry name" value="rRNA_methyl_3"/>
    <property type="match status" value="1"/>
</dbReference>
<evidence type="ECO:0000259" key="7">
    <source>
        <dbReference type="SMART" id="SM00967"/>
    </source>
</evidence>
<dbReference type="InterPro" id="IPR029028">
    <property type="entry name" value="Alpha/beta_knot_MTases"/>
</dbReference>
<proteinExistence type="inferred from homology"/>
<evidence type="ECO:0000256" key="6">
    <source>
        <dbReference type="HAMAP-Rule" id="MF_01887"/>
    </source>
</evidence>